<reference evidence="1" key="1">
    <citation type="submission" date="2024-02" db="EMBL/GenBank/DDBJ databases">
        <title>Draft genome sequence of new strains in genus Ureaplasma.</title>
        <authorList>
            <person name="Nakajima Y."/>
            <person name="Segawa T."/>
        </authorList>
    </citation>
    <scope>NUCLEOTIDE SEQUENCE [LARGE SCALE GENOMIC DNA]</scope>
    <source>
        <strain evidence="1">OM1</strain>
    </source>
</reference>
<keyword evidence="2" id="KW-1185">Reference proteome</keyword>
<name>A0ABP9U8A3_9BACT</name>
<accession>A0ABP9U8A3</accession>
<proteinExistence type="predicted"/>
<dbReference type="RefSeq" id="WP_353290050.1">
    <property type="nucleotide sequence ID" value="NZ_BAABQM010000004.1"/>
</dbReference>
<sequence length="274" mass="31919">MNKANLEHLKQHNYHALLLVQSPSCDVDGFILEYFESILQNKVLDLNIQTQAINKLHHEQYCDLLMFDGSKGTIKKEDILTIQNQFMRAGLESANCKFYVLKNFEQATAQAVNSLLKFLEEPVENVYCVITCSNEYKLLPTIVSRCEKIRLVTDWNAVNAVLHEYQLQSWQQTTYPHSFTNLTDLKTYLNSEEFTLLDNWLAVMLQSQIDVKQLKNLQDTFKTFGYSQINFLLTCLINLGNNIQKIKFLKLSEDLIYNPNKTLLFNQIIQIFKE</sequence>
<dbReference type="Gene3D" id="3.40.50.300">
    <property type="entry name" value="P-loop containing nucleotide triphosphate hydrolases"/>
    <property type="match status" value="1"/>
</dbReference>
<dbReference type="Proteomes" id="UP001449582">
    <property type="component" value="Unassembled WGS sequence"/>
</dbReference>
<evidence type="ECO:0000313" key="2">
    <source>
        <dbReference type="Proteomes" id="UP001449582"/>
    </source>
</evidence>
<protein>
    <submittedName>
        <fullName evidence="1">DNA polymerase III subunit delta</fullName>
    </submittedName>
</protein>
<dbReference type="InterPro" id="IPR027417">
    <property type="entry name" value="P-loop_NTPase"/>
</dbReference>
<dbReference type="EMBL" id="BAABQM010000004">
    <property type="protein sequence ID" value="GAA5414890.1"/>
    <property type="molecule type" value="Genomic_DNA"/>
</dbReference>
<gene>
    <name evidence="1" type="ORF">UREOM_6010</name>
</gene>
<organism evidence="1 2">
    <name type="scientific">Ureaplasma ceti</name>
    <dbReference type="NCBI Taxonomy" id="3119530"/>
    <lineage>
        <taxon>Bacteria</taxon>
        <taxon>Bacillati</taxon>
        <taxon>Mycoplasmatota</taxon>
        <taxon>Mycoplasmoidales</taxon>
        <taxon>Mycoplasmoidaceae</taxon>
        <taxon>Ureaplasma</taxon>
    </lineage>
</organism>
<comment type="caution">
    <text evidence="1">The sequence shown here is derived from an EMBL/GenBank/DDBJ whole genome shotgun (WGS) entry which is preliminary data.</text>
</comment>
<dbReference type="SUPFAM" id="SSF52540">
    <property type="entry name" value="P-loop containing nucleoside triphosphate hydrolases"/>
    <property type="match status" value="1"/>
</dbReference>
<dbReference type="Pfam" id="PF13177">
    <property type="entry name" value="DNA_pol3_delta2"/>
    <property type="match status" value="1"/>
</dbReference>
<evidence type="ECO:0000313" key="1">
    <source>
        <dbReference type="EMBL" id="GAA5414890.1"/>
    </source>
</evidence>